<evidence type="ECO:0000256" key="2">
    <source>
        <dbReference type="SAM" id="SignalP"/>
    </source>
</evidence>
<keyword evidence="5" id="KW-1185">Reference proteome</keyword>
<proteinExistence type="predicted"/>
<feature type="signal peptide" evidence="2">
    <location>
        <begin position="1"/>
        <end position="22"/>
    </location>
</feature>
<accession>A0ABQ3V448</accession>
<name>A0ABQ3V448_9CHLR</name>
<gene>
    <name evidence="4" type="primary">dppA</name>
    <name evidence="4" type="ORF">KSB_82120</name>
</gene>
<feature type="domain" description="Solute-binding protein family 5" evidence="3">
    <location>
        <begin position="81"/>
        <end position="439"/>
    </location>
</feature>
<dbReference type="Gene3D" id="3.40.190.10">
    <property type="entry name" value="Periplasmic binding protein-like II"/>
    <property type="match status" value="1"/>
</dbReference>
<evidence type="ECO:0000259" key="3">
    <source>
        <dbReference type="Pfam" id="PF00496"/>
    </source>
</evidence>
<organism evidence="4 5">
    <name type="scientific">Ktedonobacter robiniae</name>
    <dbReference type="NCBI Taxonomy" id="2778365"/>
    <lineage>
        <taxon>Bacteria</taxon>
        <taxon>Bacillati</taxon>
        <taxon>Chloroflexota</taxon>
        <taxon>Ktedonobacteria</taxon>
        <taxon>Ktedonobacterales</taxon>
        <taxon>Ktedonobacteraceae</taxon>
        <taxon>Ktedonobacter</taxon>
    </lineage>
</organism>
<feature type="chain" id="PRO_5045276657" evidence="2">
    <location>
        <begin position="23"/>
        <end position="518"/>
    </location>
</feature>
<dbReference type="SUPFAM" id="SSF53850">
    <property type="entry name" value="Periplasmic binding protein-like II"/>
    <property type="match status" value="1"/>
</dbReference>
<dbReference type="PANTHER" id="PTHR30290">
    <property type="entry name" value="PERIPLASMIC BINDING COMPONENT OF ABC TRANSPORTER"/>
    <property type="match status" value="1"/>
</dbReference>
<dbReference type="Proteomes" id="UP000654345">
    <property type="component" value="Unassembled WGS sequence"/>
</dbReference>
<dbReference type="PANTHER" id="PTHR30290:SF38">
    <property type="entry name" value="D,D-DIPEPTIDE-BINDING PERIPLASMIC PROTEIN DDPA-RELATED"/>
    <property type="match status" value="1"/>
</dbReference>
<comment type="caution">
    <text evidence="4">The sequence shown here is derived from an EMBL/GenBank/DDBJ whole genome shotgun (WGS) entry which is preliminary data.</text>
</comment>
<dbReference type="InterPro" id="IPR000914">
    <property type="entry name" value="SBP_5_dom"/>
</dbReference>
<dbReference type="PROSITE" id="PS51257">
    <property type="entry name" value="PROKAR_LIPOPROTEIN"/>
    <property type="match status" value="1"/>
</dbReference>
<dbReference type="EMBL" id="BNJG01000003">
    <property type="protein sequence ID" value="GHO59737.1"/>
    <property type="molecule type" value="Genomic_DNA"/>
</dbReference>
<dbReference type="PIRSF" id="PIRSF002741">
    <property type="entry name" value="MppA"/>
    <property type="match status" value="1"/>
</dbReference>
<dbReference type="Gene3D" id="3.10.105.10">
    <property type="entry name" value="Dipeptide-binding Protein, Domain 3"/>
    <property type="match status" value="1"/>
</dbReference>
<dbReference type="Pfam" id="PF00496">
    <property type="entry name" value="SBP_bac_5"/>
    <property type="match status" value="1"/>
</dbReference>
<dbReference type="InterPro" id="IPR030678">
    <property type="entry name" value="Peptide/Ni-bd"/>
</dbReference>
<evidence type="ECO:0000313" key="4">
    <source>
        <dbReference type="EMBL" id="GHO59737.1"/>
    </source>
</evidence>
<evidence type="ECO:0000313" key="5">
    <source>
        <dbReference type="Proteomes" id="UP000654345"/>
    </source>
</evidence>
<sequence>MGQPRLLLTLSLLLSALALLLAACGGDTTSSTQSKTGGNLAVGLNTDVVTLDPVKSTALVDRQVMLNIYDTLVHVNEQNALVPDLATSWSYSSPTQLVFTLRTDVKFQDGTPFNADAVVFNINRILSNQSSPRYSELSNVQSVQAQDASHVVFNLKKAFSPLLATLSDRAGMILSPTAVQKLGANLANAPTNAGSGPFTFGEWAKGDHLTIKKNASYWQKDGQGKALPYLDSVRYRPITNGSLRFSNLQTGAINLADGLDPNDIASAKSNPDLTYKQAPALSFYGFMLNTKVAPLDNPDVRQAIEWGVNRQEILDTVLKGNGVLSNGPIPPTSWAYDKNFKPYTYDIGKAKAALAKAGKTSITFTLLVPSGSPLNTQEAQFIQSELQPAGITVNIKQETFATILSDTSAHNFQAALIGWSGRPDPDGNLYSYFHTGGGNNDMQYSNPQTDLLLEKARTSSDQQERATDYQQAQQQILQDASYVFINHGVSVQATTTSVKNFTILPTGIYNFATVTLAA</sequence>
<evidence type="ECO:0000256" key="1">
    <source>
        <dbReference type="ARBA" id="ARBA00022729"/>
    </source>
</evidence>
<dbReference type="InterPro" id="IPR039424">
    <property type="entry name" value="SBP_5"/>
</dbReference>
<protein>
    <submittedName>
        <fullName evidence="4">Peptide ABC transporter substrate-binding protein</fullName>
    </submittedName>
</protein>
<keyword evidence="1 2" id="KW-0732">Signal</keyword>
<reference evidence="4 5" key="1">
    <citation type="journal article" date="2021" name="Int. J. Syst. Evol. Microbiol.">
        <title>Reticulibacter mediterranei gen. nov., sp. nov., within the new family Reticulibacteraceae fam. nov., and Ktedonospora formicarum gen. nov., sp. nov., Ktedonobacter robiniae sp. nov., Dictyobacter formicarum sp. nov. and Dictyobacter arantiisoli sp. nov., belonging to the class Ktedonobacteria.</title>
        <authorList>
            <person name="Yabe S."/>
            <person name="Zheng Y."/>
            <person name="Wang C.M."/>
            <person name="Sakai Y."/>
            <person name="Abe K."/>
            <person name="Yokota A."/>
            <person name="Donadio S."/>
            <person name="Cavaletti L."/>
            <person name="Monciardini P."/>
        </authorList>
    </citation>
    <scope>NUCLEOTIDE SEQUENCE [LARGE SCALE GENOMIC DNA]</scope>
    <source>
        <strain evidence="4 5">SOSP1-30</strain>
    </source>
</reference>
<dbReference type="Gene3D" id="3.90.76.10">
    <property type="entry name" value="Dipeptide-binding Protein, Domain 1"/>
    <property type="match status" value="1"/>
</dbReference>